<dbReference type="PANTHER" id="PTHR11134">
    <property type="entry name" value="ADAPTOR COMPLEX SUBUNIT BETA FAMILY MEMBER"/>
    <property type="match status" value="1"/>
</dbReference>
<dbReference type="InterPro" id="IPR013041">
    <property type="entry name" value="Clathrin_app_Ig-like_sf"/>
</dbReference>
<keyword evidence="11" id="KW-1185">Reference proteome</keyword>
<dbReference type="GO" id="GO:0031410">
    <property type="term" value="C:cytoplasmic vesicle"/>
    <property type="evidence" value="ECO:0007669"/>
    <property type="project" value="UniProtKB-ARBA"/>
</dbReference>
<dbReference type="InterPro" id="IPR026739">
    <property type="entry name" value="AP_beta"/>
</dbReference>
<dbReference type="InterPro" id="IPR000225">
    <property type="entry name" value="Armadillo"/>
</dbReference>
<organism evidence="10 11">
    <name type="scientific">Sphaeramia orbicularis</name>
    <name type="common">orbiculate cardinalfish</name>
    <dbReference type="NCBI Taxonomy" id="375764"/>
    <lineage>
        <taxon>Eukaryota</taxon>
        <taxon>Metazoa</taxon>
        <taxon>Chordata</taxon>
        <taxon>Craniata</taxon>
        <taxon>Vertebrata</taxon>
        <taxon>Euteleostomi</taxon>
        <taxon>Actinopterygii</taxon>
        <taxon>Neopterygii</taxon>
        <taxon>Teleostei</taxon>
        <taxon>Neoteleostei</taxon>
        <taxon>Acanthomorphata</taxon>
        <taxon>Gobiaria</taxon>
        <taxon>Kurtiformes</taxon>
        <taxon>Apogonoidei</taxon>
        <taxon>Apogonidae</taxon>
        <taxon>Apogoninae</taxon>
        <taxon>Sphaeramia</taxon>
    </lineage>
</organism>
<feature type="domain" description="Beta-adaptin appendage C-terminal subdomain" evidence="9">
    <location>
        <begin position="780"/>
        <end position="873"/>
    </location>
</feature>
<dbReference type="InterPro" id="IPR008152">
    <property type="entry name" value="Clathrin_a/b/g-adaptin_app_Ig"/>
</dbReference>
<dbReference type="AlphaFoldDB" id="A0A673CH14"/>
<evidence type="ECO:0000256" key="4">
    <source>
        <dbReference type="ARBA" id="ARBA00022990"/>
    </source>
</evidence>
<dbReference type="InterPro" id="IPR015151">
    <property type="entry name" value="B-adaptin_app_sub_C"/>
</dbReference>
<keyword evidence="2 7" id="KW-0813">Transport</keyword>
<accession>A0A673CH14</accession>
<dbReference type="PIRSF" id="PIRSF002291">
    <property type="entry name" value="AP_complex_beta"/>
    <property type="match status" value="1"/>
</dbReference>
<dbReference type="InterPro" id="IPR012295">
    <property type="entry name" value="TBP_dom_sf"/>
</dbReference>
<dbReference type="FunFam" id="2.60.40.1150:FF:000001">
    <property type="entry name" value="AP complex subunit beta"/>
    <property type="match status" value="1"/>
</dbReference>
<dbReference type="SUPFAM" id="SSF48371">
    <property type="entry name" value="ARM repeat"/>
    <property type="match status" value="1"/>
</dbReference>
<dbReference type="SMART" id="SM00185">
    <property type="entry name" value="ARM"/>
    <property type="match status" value="2"/>
</dbReference>
<dbReference type="InterPro" id="IPR016342">
    <property type="entry name" value="AP_complex_bsu_1_2_4"/>
</dbReference>
<evidence type="ECO:0000313" key="11">
    <source>
        <dbReference type="Proteomes" id="UP000472271"/>
    </source>
</evidence>
<dbReference type="GO" id="GO:0030131">
    <property type="term" value="C:clathrin adaptor complex"/>
    <property type="evidence" value="ECO:0007669"/>
    <property type="project" value="InterPro"/>
</dbReference>
<dbReference type="InterPro" id="IPR002553">
    <property type="entry name" value="Clathrin/coatomer_adapt-like_N"/>
</dbReference>
<evidence type="ECO:0000256" key="3">
    <source>
        <dbReference type="ARBA" id="ARBA00022927"/>
    </source>
</evidence>
<reference evidence="10" key="3">
    <citation type="submission" date="2025-09" db="UniProtKB">
        <authorList>
            <consortium name="Ensembl"/>
        </authorList>
    </citation>
    <scope>IDENTIFICATION</scope>
</reference>
<dbReference type="Pfam" id="PF02883">
    <property type="entry name" value="Alpha_adaptinC2"/>
    <property type="match status" value="1"/>
</dbReference>
<reference evidence="10" key="1">
    <citation type="submission" date="2019-06" db="EMBL/GenBank/DDBJ databases">
        <authorList>
            <consortium name="Wellcome Sanger Institute Data Sharing"/>
        </authorList>
    </citation>
    <scope>NUCLEOTIDE SEQUENCE [LARGE SCALE GENOMIC DNA]</scope>
</reference>
<proteinExistence type="inferred from homology"/>
<dbReference type="FunFam" id="1.25.10.10:FF:000002">
    <property type="entry name" value="AP complex subunit beta"/>
    <property type="match status" value="1"/>
</dbReference>
<evidence type="ECO:0000256" key="2">
    <source>
        <dbReference type="ARBA" id="ARBA00022448"/>
    </source>
</evidence>
<dbReference type="GO" id="GO:0012505">
    <property type="term" value="C:endomembrane system"/>
    <property type="evidence" value="ECO:0007669"/>
    <property type="project" value="UniProtKB-SubCell"/>
</dbReference>
<reference evidence="10" key="2">
    <citation type="submission" date="2025-08" db="UniProtKB">
        <authorList>
            <consortium name="Ensembl"/>
        </authorList>
    </citation>
    <scope>IDENTIFICATION</scope>
</reference>
<dbReference type="GO" id="GO:0006886">
    <property type="term" value="P:intracellular protein transport"/>
    <property type="evidence" value="ECO:0007669"/>
    <property type="project" value="InterPro"/>
</dbReference>
<dbReference type="Gene3D" id="2.60.40.1150">
    <property type="match status" value="1"/>
</dbReference>
<name>A0A673CH14_9TELE</name>
<dbReference type="FunFam" id="3.30.310.10:FF:000003">
    <property type="entry name" value="AP complex subunit beta"/>
    <property type="match status" value="1"/>
</dbReference>
<evidence type="ECO:0000256" key="1">
    <source>
        <dbReference type="ARBA" id="ARBA00006613"/>
    </source>
</evidence>
<dbReference type="InterPro" id="IPR009028">
    <property type="entry name" value="Coatomer/calthrin_app_sub_C"/>
</dbReference>
<dbReference type="Gene3D" id="3.30.310.10">
    <property type="entry name" value="TATA-Binding Protein"/>
    <property type="match status" value="1"/>
</dbReference>
<dbReference type="SUPFAM" id="SSF55711">
    <property type="entry name" value="Subdomain of clathrin and coatomer appendage domain"/>
    <property type="match status" value="1"/>
</dbReference>
<dbReference type="Gene3D" id="1.25.10.10">
    <property type="entry name" value="Leucine-rich Repeat Variant"/>
    <property type="match status" value="1"/>
</dbReference>
<sequence length="874" mass="96611">MTVGKDVSALFPDVVNCMQTDNLELKKLVYLYLMNYAKSQPDMAIMAVNTFVKDCEDPNPLIRALAVRTMGCIRVDKITEYLCEPLRKCLKDEDPYVRKTAAVCVAKLHDINAQLVEDQGFLDTLKDLISDSNPMVVANAVAALSEIAESHPNSNLLDLNPQTINKLLTALNECTEWGQIFILDCLANYTPRDDRESQSICERVTPRLSHANSAVVLSAVKVLMKFMEMLPKDLDYYGTLLKKLAPPLVTLLSAEPELQYVALRNINLIVQRRPEILKHEMKVFFVKYNDPIYVKLEKLDIMIRLASQANIAQVLAELKEYATEVDVDFVRKAVRAIGRCAIKVEQSAERCVSTLLDLIQTKVNYVVQEAIVVIKDIFRKYPNKYESVIATLCENLDSLDEPEARAAMIWIVGEYAERIDNADELLESFLEGFHDESTQVQLQLLTGIVKLFLKKPTETQELVQQVLSLATQDSDNPDLRDRGYIYWRLLSTDPVAAKEVVLAEKPLISEETDLIEPTLLEELICHIGTLASVYHKPPSAFVEGSRGVQHKRLPGSSAAGVSEAPPAVIPSQGDLLGDLLNLDLTPPTTTGPPPPTSGMQMGAMDLLGGGLDSLLGGDLGGNPAVSHFVSVMPTSFNAPVSGGLDDLFDLGGGVGMPMGSYSPPKTVWLPAMKAKGLEISGTFARRSGVIQMEMTLTNKAMSVMTDFAIQFNRNSFGLAPAGPLQVLTPLSPNQSIEVSLPLNTVGPVMKMEPLNNLQVAVKNNIDVFYFSCQYPISMLFVEDGKMERQVFLATWKDIPNDNESQFQIKDCHLNAASNKLQGSNIFTIAKRTVEGQDMLYQSIKLTNGIWVLAELRVQAGNPNYTVSIEKNHNL</sequence>
<evidence type="ECO:0000313" key="10">
    <source>
        <dbReference type="Ensembl" id="ENSSORP00005051363.1"/>
    </source>
</evidence>
<evidence type="ECO:0000256" key="6">
    <source>
        <dbReference type="ARBA" id="ARBA00029433"/>
    </source>
</evidence>
<feature type="domain" description="Clathrin adaptor alpha/beta/gamma-adaptin appendage Ig-like subdomain" evidence="8">
    <location>
        <begin position="661"/>
        <end position="771"/>
    </location>
</feature>
<dbReference type="InterPro" id="IPR013037">
    <property type="entry name" value="Clathrin_b-adaptin_app_Ig-like"/>
</dbReference>
<evidence type="ECO:0000256" key="5">
    <source>
        <dbReference type="ARBA" id="ARBA00023136"/>
    </source>
</evidence>
<keyword evidence="5 7" id="KW-0472">Membrane</keyword>
<dbReference type="Pfam" id="PF01602">
    <property type="entry name" value="Adaptin_N"/>
    <property type="match status" value="1"/>
</dbReference>
<dbReference type="Proteomes" id="UP000472271">
    <property type="component" value="Chromosome 9"/>
</dbReference>
<dbReference type="SUPFAM" id="SSF49348">
    <property type="entry name" value="Clathrin adaptor appendage domain"/>
    <property type="match status" value="1"/>
</dbReference>
<comment type="similarity">
    <text evidence="1 7">Belongs to the adaptor complexes large subunit family.</text>
</comment>
<evidence type="ECO:0000259" key="8">
    <source>
        <dbReference type="SMART" id="SM00809"/>
    </source>
</evidence>
<keyword evidence="3 7" id="KW-0653">Protein transport</keyword>
<dbReference type="Pfam" id="PF09066">
    <property type="entry name" value="B2-adapt-app_C"/>
    <property type="match status" value="1"/>
</dbReference>
<comment type="subcellular location">
    <subcellularLocation>
        <location evidence="6">Endomembrane system</location>
        <topology evidence="6">Peripheral membrane protein</topology>
        <orientation evidence="6">Cytoplasmic side</orientation>
    </subcellularLocation>
</comment>
<evidence type="ECO:0000259" key="9">
    <source>
        <dbReference type="SMART" id="SM01020"/>
    </source>
</evidence>
<gene>
    <name evidence="10" type="primary">ap1b1</name>
</gene>
<keyword evidence="4" id="KW-0007">Acetylation</keyword>
<dbReference type="GO" id="GO:0030276">
    <property type="term" value="F:clathrin binding"/>
    <property type="evidence" value="ECO:0007669"/>
    <property type="project" value="InterPro"/>
</dbReference>
<evidence type="ECO:0000256" key="7">
    <source>
        <dbReference type="PIRNR" id="PIRNR002291"/>
    </source>
</evidence>
<dbReference type="InterPro" id="IPR011989">
    <property type="entry name" value="ARM-like"/>
</dbReference>
<dbReference type="SMART" id="SM01020">
    <property type="entry name" value="B2-adapt-app_C"/>
    <property type="match status" value="1"/>
</dbReference>
<dbReference type="SMART" id="SM00809">
    <property type="entry name" value="Alpha_adaptinC2"/>
    <property type="match status" value="1"/>
</dbReference>
<dbReference type="Ensembl" id="ENSSORT00005052588.1">
    <property type="protein sequence ID" value="ENSSORP00005051363.1"/>
    <property type="gene ID" value="ENSSORG00005020297.1"/>
</dbReference>
<dbReference type="GO" id="GO:0016192">
    <property type="term" value="P:vesicle-mediated transport"/>
    <property type="evidence" value="ECO:0007669"/>
    <property type="project" value="InterPro"/>
</dbReference>
<protein>
    <recommendedName>
        <fullName evidence="7">AP complex subunit beta</fullName>
    </recommendedName>
</protein>
<dbReference type="InterPro" id="IPR016024">
    <property type="entry name" value="ARM-type_fold"/>
</dbReference>